<feature type="chain" id="PRO_5040135656" evidence="2">
    <location>
        <begin position="24"/>
        <end position="499"/>
    </location>
</feature>
<evidence type="ECO:0000256" key="2">
    <source>
        <dbReference type="SAM" id="SignalP"/>
    </source>
</evidence>
<keyword evidence="4" id="KW-1185">Reference proteome</keyword>
<evidence type="ECO:0000256" key="1">
    <source>
        <dbReference type="SAM" id="MobiDB-lite"/>
    </source>
</evidence>
<dbReference type="InterPro" id="IPR039015">
    <property type="entry name" value="ENDOD1"/>
</dbReference>
<feature type="region of interest" description="Disordered" evidence="1">
    <location>
        <begin position="231"/>
        <end position="293"/>
    </location>
</feature>
<proteinExistence type="predicted"/>
<dbReference type="OrthoDB" id="8751470at2759"/>
<dbReference type="PANTHER" id="PTHR21472">
    <property type="entry name" value="ENDONUCLEASE DOMAIN-CONTAINING 1 PROTEIN ENDOD1"/>
    <property type="match status" value="1"/>
</dbReference>
<keyword evidence="2" id="KW-0732">Signal</keyword>
<evidence type="ECO:0000313" key="4">
    <source>
        <dbReference type="Proteomes" id="UP001152803"/>
    </source>
</evidence>
<dbReference type="PANTHER" id="PTHR21472:SF23">
    <property type="entry name" value="INO80 COMPLEX SUBUNIT E"/>
    <property type="match status" value="1"/>
</dbReference>
<feature type="compositionally biased region" description="Acidic residues" evidence="1">
    <location>
        <begin position="94"/>
        <end position="113"/>
    </location>
</feature>
<dbReference type="AlphaFoldDB" id="A0A9Q1I8D4"/>
<protein>
    <submittedName>
        <fullName evidence="3">Uncharacterized protein</fullName>
    </submittedName>
</protein>
<feature type="compositionally biased region" description="Low complexity" evidence="1">
    <location>
        <begin position="242"/>
        <end position="254"/>
    </location>
</feature>
<comment type="caution">
    <text evidence="3">The sequence shown here is derived from an EMBL/GenBank/DDBJ whole genome shotgun (WGS) entry which is preliminary data.</text>
</comment>
<organism evidence="3 4">
    <name type="scientific">Conger conger</name>
    <name type="common">Conger eel</name>
    <name type="synonym">Muraena conger</name>
    <dbReference type="NCBI Taxonomy" id="82655"/>
    <lineage>
        <taxon>Eukaryota</taxon>
        <taxon>Metazoa</taxon>
        <taxon>Chordata</taxon>
        <taxon>Craniata</taxon>
        <taxon>Vertebrata</taxon>
        <taxon>Euteleostomi</taxon>
        <taxon>Actinopterygii</taxon>
        <taxon>Neopterygii</taxon>
        <taxon>Teleostei</taxon>
        <taxon>Anguilliformes</taxon>
        <taxon>Congridae</taxon>
        <taxon>Conger</taxon>
    </lineage>
</organism>
<evidence type="ECO:0000313" key="3">
    <source>
        <dbReference type="EMBL" id="KAJ8287760.1"/>
    </source>
</evidence>
<dbReference type="Proteomes" id="UP001152803">
    <property type="component" value="Unassembled WGS sequence"/>
</dbReference>
<sequence length="499" mass="51380">MAVVGGSAGWLFVGLCFGAWALAETDAGFSQCSQSFYKGTPPGGLSGGHLQARCHRPGSGPSFASLHSTSCDSPVLSAFRLRRTWGGTHAGEDGGPEEDTEDVQTGTEEQDESQSDRKDVPVTTPALLRRDGYNLYASPDTPANLWDALLSELVRNTIHPQCGALGGDLYVLTGRGASGEWGQGCEPGLFWSAMCCVVPDDVSVFNVGVVKVGEEEARVLDVKGLEEVVGVEESATQPDPVEALAESSLAESAATQSADAPSEEAEGRSATVRSGPLSTREDPNAHASAPKISAEPQGNSTLLYLLSCSLWLITAPLRPVTSTLAQLPGQVTHVIQEDLAVLSSLPGGACSIVYNVVGDAALGALGAVSLAGRAGAACVSQVYACTSPLVGTLLSTCQEGVTGVGTLTSDGAGILGWVANRAWSVSKFFGGRTWEQSRDFLWAVLGELGSQSKRVGGGLGKLALRGGKGVANTVCLAGRVVGGVVTVAVETVKEVFGDD</sequence>
<feature type="signal peptide" evidence="2">
    <location>
        <begin position="1"/>
        <end position="23"/>
    </location>
</feature>
<name>A0A9Q1I8D4_CONCO</name>
<feature type="region of interest" description="Disordered" evidence="1">
    <location>
        <begin position="86"/>
        <end position="124"/>
    </location>
</feature>
<reference evidence="3" key="1">
    <citation type="journal article" date="2023" name="Science">
        <title>Genome structures resolve the early diversification of teleost fishes.</title>
        <authorList>
            <person name="Parey E."/>
            <person name="Louis A."/>
            <person name="Montfort J."/>
            <person name="Bouchez O."/>
            <person name="Roques C."/>
            <person name="Iampietro C."/>
            <person name="Lluch J."/>
            <person name="Castinel A."/>
            <person name="Donnadieu C."/>
            <person name="Desvignes T."/>
            <person name="Floi Bucao C."/>
            <person name="Jouanno E."/>
            <person name="Wen M."/>
            <person name="Mejri S."/>
            <person name="Dirks R."/>
            <person name="Jansen H."/>
            <person name="Henkel C."/>
            <person name="Chen W.J."/>
            <person name="Zahm M."/>
            <person name="Cabau C."/>
            <person name="Klopp C."/>
            <person name="Thompson A.W."/>
            <person name="Robinson-Rechavi M."/>
            <person name="Braasch I."/>
            <person name="Lecointre G."/>
            <person name="Bobe J."/>
            <person name="Postlethwait J.H."/>
            <person name="Berthelot C."/>
            <person name="Roest Crollius H."/>
            <person name="Guiguen Y."/>
        </authorList>
    </citation>
    <scope>NUCLEOTIDE SEQUENCE</scope>
    <source>
        <strain evidence="3">Concon-B</strain>
    </source>
</reference>
<gene>
    <name evidence="3" type="ORF">COCON_G00004190</name>
</gene>
<accession>A0A9Q1I8D4</accession>
<dbReference type="EMBL" id="JAFJMO010000001">
    <property type="protein sequence ID" value="KAJ8287760.1"/>
    <property type="molecule type" value="Genomic_DNA"/>
</dbReference>